<dbReference type="EMBL" id="AOKY01000313">
    <property type="protein sequence ID" value="KDB23252.1"/>
    <property type="molecule type" value="Genomic_DNA"/>
</dbReference>
<proteinExistence type="predicted"/>
<dbReference type="OrthoDB" id="10590691at2759"/>
<reference evidence="1 2" key="1">
    <citation type="submission" date="2014-02" db="EMBL/GenBank/DDBJ databases">
        <title>The Genome Sequence of Trichophyton interdigitale MR816.</title>
        <authorList>
            <consortium name="The Broad Institute Genomics Platform"/>
            <person name="Cuomo C.A."/>
            <person name="White T.C."/>
            <person name="Graser Y."/>
            <person name="Martinez-Rossi N."/>
            <person name="Heitman J."/>
            <person name="Young S.K."/>
            <person name="Zeng Q."/>
            <person name="Gargeya S."/>
            <person name="Abouelleil A."/>
            <person name="Alvarado L."/>
            <person name="Chapman S.B."/>
            <person name="Gainer-Dewar J."/>
            <person name="Goldberg J."/>
            <person name="Griggs A."/>
            <person name="Gujja S."/>
            <person name="Hansen M."/>
            <person name="Howarth C."/>
            <person name="Imamovic A."/>
            <person name="Larimer J."/>
            <person name="Martinez D."/>
            <person name="Murphy C."/>
            <person name="Pearson M.D."/>
            <person name="Persinoti G."/>
            <person name="Poon T."/>
            <person name="Priest M."/>
            <person name="Roberts A.D."/>
            <person name="Saif S."/>
            <person name="Shea T.D."/>
            <person name="Sykes S.N."/>
            <person name="Wortman J."/>
            <person name="Nusbaum C."/>
            <person name="Birren B."/>
        </authorList>
    </citation>
    <scope>NUCLEOTIDE SEQUENCE [LARGE SCALE GENOMIC DNA]</scope>
    <source>
        <strain evidence="1 2">MR816</strain>
    </source>
</reference>
<sequence>MHANYGLTRASGYSNYSFAYSVKKVCSWFICSGPYPNYAPRYIRRTLKLLTGHFRENFRESLALRTLVLTRIAFCCGDSPMNQEERERDGPFELPAIEKPELGIAKMLFGKSSALLNLGKTGIIEWLHEQHAKLWMKKVLLRMQRWPMPWLVHPFYEPCYGVTHSKCVLHMHRRHCRVAKFCCHEDGIRETFQIRPLARLVILLAMGTVEGSGQSHGSRPKNTVNFVARIA</sequence>
<dbReference type="Proteomes" id="UP000024533">
    <property type="component" value="Unassembled WGS sequence"/>
</dbReference>
<comment type="caution">
    <text evidence="1">The sequence shown here is derived from an EMBL/GenBank/DDBJ whole genome shotgun (WGS) entry which is preliminary data.</text>
</comment>
<dbReference type="HOGENOM" id="CLU_1200556_0_0_1"/>
<evidence type="ECO:0000313" key="1">
    <source>
        <dbReference type="EMBL" id="KDB23252.1"/>
    </source>
</evidence>
<name>A0A059J711_TRIIM</name>
<protein>
    <submittedName>
        <fullName evidence="1">Uncharacterized protein</fullName>
    </submittedName>
</protein>
<organism evidence="1 2">
    <name type="scientific">Trichophyton interdigitale (strain MR816)</name>
    <dbReference type="NCBI Taxonomy" id="1215338"/>
    <lineage>
        <taxon>Eukaryota</taxon>
        <taxon>Fungi</taxon>
        <taxon>Dikarya</taxon>
        <taxon>Ascomycota</taxon>
        <taxon>Pezizomycotina</taxon>
        <taxon>Eurotiomycetes</taxon>
        <taxon>Eurotiomycetidae</taxon>
        <taxon>Onygenales</taxon>
        <taxon>Arthrodermataceae</taxon>
        <taxon>Trichophyton</taxon>
    </lineage>
</organism>
<evidence type="ECO:0000313" key="2">
    <source>
        <dbReference type="Proteomes" id="UP000024533"/>
    </source>
</evidence>
<accession>A0A059J711</accession>
<dbReference type="AlphaFoldDB" id="A0A059J711"/>
<keyword evidence="2" id="KW-1185">Reference proteome</keyword>
<gene>
    <name evidence="1" type="ORF">H109_04850</name>
</gene>